<reference evidence="3" key="3">
    <citation type="submission" date="2020-12" db="UniProtKB">
        <authorList>
            <consortium name="EnsemblPlants"/>
        </authorList>
    </citation>
    <scope>IDENTIFICATION</scope>
</reference>
<feature type="region of interest" description="Disordered" evidence="1">
    <location>
        <begin position="1"/>
        <end position="53"/>
    </location>
</feature>
<dbReference type="AlphaFoldDB" id="A0A2K1IYP5"/>
<feature type="compositionally biased region" description="Basic and acidic residues" evidence="1">
    <location>
        <begin position="10"/>
        <end position="33"/>
    </location>
</feature>
<sequence length="114" mass="12624">MGLVVSGNSDSERTVERRGSQAAHVKEFSGESRLKHKNLSHNSLPTKPRNFKGSYDLSIKRKYGEASSHLCREKKGDLNTYMAGKDRNQSTAKQSTEVGVGEGHYKISAKRENG</sequence>
<dbReference type="EnsemblPlants" id="Pp3c19_16700V3.1">
    <property type="protein sequence ID" value="PAC:32939867.CDS.1"/>
    <property type="gene ID" value="Pp3c19_16700"/>
</dbReference>
<reference evidence="2 4" key="2">
    <citation type="journal article" date="2018" name="Plant J.">
        <title>The Physcomitrella patens chromosome-scale assembly reveals moss genome structure and evolution.</title>
        <authorList>
            <person name="Lang D."/>
            <person name="Ullrich K.K."/>
            <person name="Murat F."/>
            <person name="Fuchs J."/>
            <person name="Jenkins J."/>
            <person name="Haas F.B."/>
            <person name="Piednoel M."/>
            <person name="Gundlach H."/>
            <person name="Van Bel M."/>
            <person name="Meyberg R."/>
            <person name="Vives C."/>
            <person name="Morata J."/>
            <person name="Symeonidi A."/>
            <person name="Hiss M."/>
            <person name="Muchero W."/>
            <person name="Kamisugi Y."/>
            <person name="Saleh O."/>
            <person name="Blanc G."/>
            <person name="Decker E.L."/>
            <person name="van Gessel N."/>
            <person name="Grimwood J."/>
            <person name="Hayes R.D."/>
            <person name="Graham S.W."/>
            <person name="Gunter L.E."/>
            <person name="McDaniel S.F."/>
            <person name="Hoernstein S.N.W."/>
            <person name="Larsson A."/>
            <person name="Li F.W."/>
            <person name="Perroud P.F."/>
            <person name="Phillips J."/>
            <person name="Ranjan P."/>
            <person name="Rokshar D.S."/>
            <person name="Rothfels C.J."/>
            <person name="Schneider L."/>
            <person name="Shu S."/>
            <person name="Stevenson D.W."/>
            <person name="Thummler F."/>
            <person name="Tillich M."/>
            <person name="Villarreal Aguilar J.C."/>
            <person name="Widiez T."/>
            <person name="Wong G.K."/>
            <person name="Wymore A."/>
            <person name="Zhang Y."/>
            <person name="Zimmer A.D."/>
            <person name="Quatrano R.S."/>
            <person name="Mayer K.F.X."/>
            <person name="Goodstein D."/>
            <person name="Casacuberta J.M."/>
            <person name="Vandepoele K."/>
            <person name="Reski R."/>
            <person name="Cuming A.C."/>
            <person name="Tuskan G.A."/>
            <person name="Maumus F."/>
            <person name="Salse J."/>
            <person name="Schmutz J."/>
            <person name="Rensing S.A."/>
        </authorList>
    </citation>
    <scope>NUCLEOTIDE SEQUENCE [LARGE SCALE GENOMIC DNA]</scope>
    <source>
        <strain evidence="3 4">cv. Gransden 2004</strain>
    </source>
</reference>
<dbReference type="Proteomes" id="UP000006727">
    <property type="component" value="Chromosome 19"/>
</dbReference>
<evidence type="ECO:0000313" key="4">
    <source>
        <dbReference type="Proteomes" id="UP000006727"/>
    </source>
</evidence>
<accession>A0A2K1IYP5</accession>
<evidence type="ECO:0000313" key="3">
    <source>
        <dbReference type="EnsemblPlants" id="PAC:32939867.CDS.1"/>
    </source>
</evidence>
<evidence type="ECO:0000313" key="2">
    <source>
        <dbReference type="EMBL" id="PNR34403.1"/>
    </source>
</evidence>
<dbReference type="Gramene" id="Pp3c19_16700V3.1">
    <property type="protein sequence ID" value="PAC:32939867.CDS.1"/>
    <property type="gene ID" value="Pp3c19_16700"/>
</dbReference>
<evidence type="ECO:0000256" key="1">
    <source>
        <dbReference type="SAM" id="MobiDB-lite"/>
    </source>
</evidence>
<dbReference type="InParanoid" id="A0A2K1IYP5"/>
<keyword evidence="4" id="KW-1185">Reference proteome</keyword>
<gene>
    <name evidence="2" type="ORF">PHYPA_024220</name>
</gene>
<name>A0A2K1IYP5_PHYPA</name>
<protein>
    <submittedName>
        <fullName evidence="2 3">Uncharacterized protein</fullName>
    </submittedName>
</protein>
<organism evidence="2">
    <name type="scientific">Physcomitrium patens</name>
    <name type="common">Spreading-leaved earth moss</name>
    <name type="synonym">Physcomitrella patens</name>
    <dbReference type="NCBI Taxonomy" id="3218"/>
    <lineage>
        <taxon>Eukaryota</taxon>
        <taxon>Viridiplantae</taxon>
        <taxon>Streptophyta</taxon>
        <taxon>Embryophyta</taxon>
        <taxon>Bryophyta</taxon>
        <taxon>Bryophytina</taxon>
        <taxon>Bryopsida</taxon>
        <taxon>Funariidae</taxon>
        <taxon>Funariales</taxon>
        <taxon>Funariaceae</taxon>
        <taxon>Physcomitrium</taxon>
    </lineage>
</organism>
<dbReference type="EMBL" id="ABEU02000019">
    <property type="protein sequence ID" value="PNR34403.1"/>
    <property type="molecule type" value="Genomic_DNA"/>
</dbReference>
<proteinExistence type="predicted"/>
<reference evidence="2 4" key="1">
    <citation type="journal article" date="2008" name="Science">
        <title>The Physcomitrella genome reveals evolutionary insights into the conquest of land by plants.</title>
        <authorList>
            <person name="Rensing S."/>
            <person name="Lang D."/>
            <person name="Zimmer A."/>
            <person name="Terry A."/>
            <person name="Salamov A."/>
            <person name="Shapiro H."/>
            <person name="Nishiyama T."/>
            <person name="Perroud P.-F."/>
            <person name="Lindquist E."/>
            <person name="Kamisugi Y."/>
            <person name="Tanahashi T."/>
            <person name="Sakakibara K."/>
            <person name="Fujita T."/>
            <person name="Oishi K."/>
            <person name="Shin-I T."/>
            <person name="Kuroki Y."/>
            <person name="Toyoda A."/>
            <person name="Suzuki Y."/>
            <person name="Hashimoto A."/>
            <person name="Yamaguchi K."/>
            <person name="Sugano A."/>
            <person name="Kohara Y."/>
            <person name="Fujiyama A."/>
            <person name="Anterola A."/>
            <person name="Aoki S."/>
            <person name="Ashton N."/>
            <person name="Barbazuk W.B."/>
            <person name="Barker E."/>
            <person name="Bennetzen J."/>
            <person name="Bezanilla M."/>
            <person name="Blankenship R."/>
            <person name="Cho S.H."/>
            <person name="Dutcher S."/>
            <person name="Estelle M."/>
            <person name="Fawcett J.A."/>
            <person name="Gundlach H."/>
            <person name="Hanada K."/>
            <person name="Heyl A."/>
            <person name="Hicks K.A."/>
            <person name="Hugh J."/>
            <person name="Lohr M."/>
            <person name="Mayer K."/>
            <person name="Melkozernov A."/>
            <person name="Murata T."/>
            <person name="Nelson D."/>
            <person name="Pils B."/>
            <person name="Prigge M."/>
            <person name="Reiss B."/>
            <person name="Renner T."/>
            <person name="Rombauts S."/>
            <person name="Rushton P."/>
            <person name="Sanderfoot A."/>
            <person name="Schween G."/>
            <person name="Shiu S.-H."/>
            <person name="Stueber K."/>
            <person name="Theodoulou F.L."/>
            <person name="Tu H."/>
            <person name="Van de Peer Y."/>
            <person name="Verrier P.J."/>
            <person name="Waters E."/>
            <person name="Wood A."/>
            <person name="Yang L."/>
            <person name="Cove D."/>
            <person name="Cuming A."/>
            <person name="Hasebe M."/>
            <person name="Lucas S."/>
            <person name="Mishler D.B."/>
            <person name="Reski R."/>
            <person name="Grigoriev I."/>
            <person name="Quatrano R.S."/>
            <person name="Boore J.L."/>
        </authorList>
    </citation>
    <scope>NUCLEOTIDE SEQUENCE [LARGE SCALE GENOMIC DNA]</scope>
    <source>
        <strain evidence="3 4">cv. Gransden 2004</strain>
    </source>
</reference>